<proteinExistence type="predicted"/>
<accession>A0ABU5LQ50</accession>
<feature type="region of interest" description="Disordered" evidence="1">
    <location>
        <begin position="162"/>
        <end position="215"/>
    </location>
</feature>
<dbReference type="Proteomes" id="UP001292182">
    <property type="component" value="Unassembled WGS sequence"/>
</dbReference>
<evidence type="ECO:0000256" key="1">
    <source>
        <dbReference type="SAM" id="MobiDB-lite"/>
    </source>
</evidence>
<dbReference type="EMBL" id="JAOBTW010000007">
    <property type="protein sequence ID" value="MDZ7282064.1"/>
    <property type="molecule type" value="Genomic_DNA"/>
</dbReference>
<keyword evidence="3" id="KW-1185">Reference proteome</keyword>
<sequence length="215" mass="22979">MGKACIALSCATITMLSGCSTPDRDWNRGIATPSATQLHYQRQQAQTSPGGAAAVVAAVLGFQAAGYDPNRPKPAEPPAADRLAPVRAGETPIAFRADIDEEAATRACKLATENEARRQHPHALLEAVESVAPLGDGLLLRGTVRLRETKADPGAVRRRCGWLPSTRRKHVRPGSFSPKTSLSDRHGAPGQHPHRRFRQPGHPAHRAPRARGGGL</sequence>
<dbReference type="RefSeq" id="WP_322539189.1">
    <property type="nucleotide sequence ID" value="NZ_JAOBTW010000007.1"/>
</dbReference>
<comment type="caution">
    <text evidence="2">The sequence shown here is derived from an EMBL/GenBank/DDBJ whole genome shotgun (WGS) entry which is preliminary data.</text>
</comment>
<protein>
    <recommendedName>
        <fullName evidence="4">Lipoprotein</fullName>
    </recommendedName>
</protein>
<evidence type="ECO:0000313" key="2">
    <source>
        <dbReference type="EMBL" id="MDZ7282064.1"/>
    </source>
</evidence>
<name>A0ABU5LQ50_9SPHN</name>
<feature type="compositionally biased region" description="Basic residues" evidence="1">
    <location>
        <begin position="162"/>
        <end position="172"/>
    </location>
</feature>
<evidence type="ECO:0000313" key="3">
    <source>
        <dbReference type="Proteomes" id="UP001292182"/>
    </source>
</evidence>
<dbReference type="PROSITE" id="PS51257">
    <property type="entry name" value="PROKAR_LIPOPROTEIN"/>
    <property type="match status" value="1"/>
</dbReference>
<evidence type="ECO:0008006" key="4">
    <source>
        <dbReference type="Google" id="ProtNLM"/>
    </source>
</evidence>
<feature type="compositionally biased region" description="Basic residues" evidence="1">
    <location>
        <begin position="192"/>
        <end position="209"/>
    </location>
</feature>
<reference evidence="3" key="1">
    <citation type="submission" date="2023-07" db="EMBL/GenBank/DDBJ databases">
        <title>Whole genome sequence analysis of rice epiphytic Sphingomonas sanguinis OsEp_Plm_15B2.</title>
        <authorList>
            <person name="Sahu K.P."/>
            <person name="Asharani P."/>
            <person name="Reddy B."/>
            <person name="Kumar A."/>
        </authorList>
    </citation>
    <scope>NUCLEOTIDE SEQUENCE [LARGE SCALE GENOMIC DNA]</scope>
    <source>
        <strain evidence="3">OsEp_Plm_15B2</strain>
    </source>
</reference>
<organism evidence="2 3">
    <name type="scientific">Sphingomonas sanguinis</name>
    <dbReference type="NCBI Taxonomy" id="33051"/>
    <lineage>
        <taxon>Bacteria</taxon>
        <taxon>Pseudomonadati</taxon>
        <taxon>Pseudomonadota</taxon>
        <taxon>Alphaproteobacteria</taxon>
        <taxon>Sphingomonadales</taxon>
        <taxon>Sphingomonadaceae</taxon>
        <taxon>Sphingomonas</taxon>
    </lineage>
</organism>
<gene>
    <name evidence="2" type="ORF">N4G62_08505</name>
</gene>